<comment type="catalytic activity">
    <reaction evidence="9 10">
        <text>L-glutamyl-tRNA(Gln) + L-glutamine + ATP + H2O = L-glutaminyl-tRNA(Gln) + L-glutamate + ADP + phosphate + H(+)</text>
        <dbReference type="Rhea" id="RHEA:17521"/>
        <dbReference type="Rhea" id="RHEA-COMP:9681"/>
        <dbReference type="Rhea" id="RHEA-COMP:9684"/>
        <dbReference type="ChEBI" id="CHEBI:15377"/>
        <dbReference type="ChEBI" id="CHEBI:15378"/>
        <dbReference type="ChEBI" id="CHEBI:29985"/>
        <dbReference type="ChEBI" id="CHEBI:30616"/>
        <dbReference type="ChEBI" id="CHEBI:43474"/>
        <dbReference type="ChEBI" id="CHEBI:58359"/>
        <dbReference type="ChEBI" id="CHEBI:78520"/>
        <dbReference type="ChEBI" id="CHEBI:78521"/>
        <dbReference type="ChEBI" id="CHEBI:456216"/>
    </reaction>
</comment>
<evidence type="ECO:0000256" key="6">
    <source>
        <dbReference type="ARBA" id="ARBA00022917"/>
    </source>
</evidence>
<evidence type="ECO:0000256" key="4">
    <source>
        <dbReference type="ARBA" id="ARBA00022741"/>
    </source>
</evidence>
<gene>
    <name evidence="10 12" type="primary">gatB</name>
    <name evidence="12" type="ORF">SLITO_v1c01080</name>
</gene>
<dbReference type="Pfam" id="PF02934">
    <property type="entry name" value="GatB_N"/>
    <property type="match status" value="1"/>
</dbReference>
<comment type="catalytic activity">
    <reaction evidence="8 10">
        <text>L-aspartyl-tRNA(Asn) + L-glutamine + ATP + H2O = L-asparaginyl-tRNA(Asn) + L-glutamate + ADP + phosphate + 2 H(+)</text>
        <dbReference type="Rhea" id="RHEA:14513"/>
        <dbReference type="Rhea" id="RHEA-COMP:9674"/>
        <dbReference type="Rhea" id="RHEA-COMP:9677"/>
        <dbReference type="ChEBI" id="CHEBI:15377"/>
        <dbReference type="ChEBI" id="CHEBI:15378"/>
        <dbReference type="ChEBI" id="CHEBI:29985"/>
        <dbReference type="ChEBI" id="CHEBI:30616"/>
        <dbReference type="ChEBI" id="CHEBI:43474"/>
        <dbReference type="ChEBI" id="CHEBI:58359"/>
        <dbReference type="ChEBI" id="CHEBI:78515"/>
        <dbReference type="ChEBI" id="CHEBI:78516"/>
        <dbReference type="ChEBI" id="CHEBI:456216"/>
    </reaction>
</comment>
<evidence type="ECO:0000256" key="9">
    <source>
        <dbReference type="ARBA" id="ARBA00047913"/>
    </source>
</evidence>
<keyword evidence="13" id="KW-1185">Reference proteome</keyword>
<dbReference type="GO" id="GO:0070681">
    <property type="term" value="P:glutaminyl-tRNAGln biosynthesis via transamidation"/>
    <property type="evidence" value="ECO:0007669"/>
    <property type="project" value="TreeGrafter"/>
</dbReference>
<dbReference type="Pfam" id="PF02637">
    <property type="entry name" value="GatB_Yqey"/>
    <property type="match status" value="1"/>
</dbReference>
<dbReference type="PANTHER" id="PTHR11659">
    <property type="entry name" value="GLUTAMYL-TRNA GLN AMIDOTRANSFERASE SUBUNIT B MITOCHONDRIAL AND PROKARYOTIC PET112-RELATED"/>
    <property type="match status" value="1"/>
</dbReference>
<dbReference type="NCBIfam" id="NF004014">
    <property type="entry name" value="PRK05477.1-4"/>
    <property type="match status" value="1"/>
</dbReference>
<dbReference type="STRING" id="216942.SLITO_v1c01080"/>
<dbReference type="InterPro" id="IPR017958">
    <property type="entry name" value="Gln-tRNA_amidoTrfase_suB_CS"/>
</dbReference>
<dbReference type="Gene3D" id="1.10.150.380">
    <property type="entry name" value="GatB domain, N-terminal subdomain"/>
    <property type="match status" value="1"/>
</dbReference>
<name>A0A0K1W0S4_9MOLU</name>
<reference evidence="12 13" key="1">
    <citation type="journal article" date="2015" name="Genome Announc.">
        <title>Complete Genome Sequence of Spiroplasma litorale TN-1T (DSM 21781), a Bacterium Isolated from a Green-Eyed Horsefly (Tabanus nigrovittatus).</title>
        <authorList>
            <person name="Lo W.S."/>
            <person name="Lai Y.C."/>
            <person name="Lien Y.W."/>
            <person name="Wang T.H."/>
            <person name="Kuo C.H."/>
        </authorList>
    </citation>
    <scope>NUCLEOTIDE SEQUENCE [LARGE SCALE GENOMIC DNA]</scope>
    <source>
        <strain evidence="12 13">TN-1</strain>
    </source>
</reference>
<dbReference type="SUPFAM" id="SSF55931">
    <property type="entry name" value="Glutamine synthetase/guanido kinase"/>
    <property type="match status" value="1"/>
</dbReference>
<dbReference type="PANTHER" id="PTHR11659:SF0">
    <property type="entry name" value="GLUTAMYL-TRNA(GLN) AMIDOTRANSFERASE SUBUNIT B, MITOCHONDRIAL"/>
    <property type="match status" value="1"/>
</dbReference>
<organism evidence="12 13">
    <name type="scientific">Spiroplasma litorale</name>
    <dbReference type="NCBI Taxonomy" id="216942"/>
    <lineage>
        <taxon>Bacteria</taxon>
        <taxon>Bacillati</taxon>
        <taxon>Mycoplasmatota</taxon>
        <taxon>Mollicutes</taxon>
        <taxon>Entomoplasmatales</taxon>
        <taxon>Spiroplasmataceae</taxon>
        <taxon>Spiroplasma</taxon>
    </lineage>
</organism>
<dbReference type="OrthoDB" id="9804078at2"/>
<dbReference type="SMART" id="SM00845">
    <property type="entry name" value="GatB_Yqey"/>
    <property type="match status" value="1"/>
</dbReference>
<evidence type="ECO:0000256" key="7">
    <source>
        <dbReference type="ARBA" id="ARBA00024799"/>
    </source>
</evidence>
<comment type="function">
    <text evidence="7 10">Allows the formation of correctly charged Asn-tRNA(Asn) or Gln-tRNA(Gln) through the transamidation of misacylated Asp-tRNA(Asn) or Glu-tRNA(Gln) in organisms which lack either or both of asparaginyl-tRNA or glutaminyl-tRNA synthetases. The reaction takes place in the presence of glutamine and ATP through an activated phospho-Asp-tRNA(Asn) or phospho-Glu-tRNA(Gln).</text>
</comment>
<dbReference type="NCBIfam" id="TIGR00133">
    <property type="entry name" value="gatB"/>
    <property type="match status" value="1"/>
</dbReference>
<dbReference type="GO" id="GO:0050566">
    <property type="term" value="F:asparaginyl-tRNA synthase (glutamine-hydrolyzing) activity"/>
    <property type="evidence" value="ECO:0007669"/>
    <property type="project" value="RHEA"/>
</dbReference>
<evidence type="ECO:0000313" key="13">
    <source>
        <dbReference type="Proteomes" id="UP000067476"/>
    </source>
</evidence>
<evidence type="ECO:0000256" key="3">
    <source>
        <dbReference type="ARBA" id="ARBA00022598"/>
    </source>
</evidence>
<dbReference type="InterPro" id="IPR014746">
    <property type="entry name" value="Gln_synth/guanido_kin_cat_dom"/>
</dbReference>
<keyword evidence="3 10" id="KW-0436">Ligase</keyword>
<dbReference type="SUPFAM" id="SSF89095">
    <property type="entry name" value="GatB/YqeY motif"/>
    <property type="match status" value="1"/>
</dbReference>
<evidence type="ECO:0000256" key="1">
    <source>
        <dbReference type="ARBA" id="ARBA00005306"/>
    </source>
</evidence>
<dbReference type="InterPro" id="IPR042114">
    <property type="entry name" value="GatB_C_1"/>
</dbReference>
<protein>
    <recommendedName>
        <fullName evidence="10">Aspartyl/glutamyl-tRNA(Asn/Gln) amidotransferase subunit B</fullName>
        <shortName evidence="10">Asp/Glu-ADT subunit B</shortName>
        <ecNumber evidence="10">6.3.5.-</ecNumber>
    </recommendedName>
</protein>
<dbReference type="InterPro" id="IPR004413">
    <property type="entry name" value="GatB"/>
</dbReference>
<dbReference type="GO" id="GO:0016740">
    <property type="term" value="F:transferase activity"/>
    <property type="evidence" value="ECO:0007669"/>
    <property type="project" value="UniProtKB-KW"/>
</dbReference>
<keyword evidence="4 10" id="KW-0547">Nucleotide-binding</keyword>
<dbReference type="EC" id="6.3.5.-" evidence="10"/>
<dbReference type="GO" id="GO:0050567">
    <property type="term" value="F:glutaminyl-tRNA synthase (glutamine-hydrolyzing) activity"/>
    <property type="evidence" value="ECO:0007669"/>
    <property type="project" value="UniProtKB-UniRule"/>
</dbReference>
<dbReference type="InterPro" id="IPR017959">
    <property type="entry name" value="Asn/Gln-tRNA_amidoTrfase_suB/E"/>
</dbReference>
<proteinExistence type="inferred from homology"/>
<sequence>MTNFEIIIGIENHVELKTKTKMFSDAPVTYGLHQNTMVNEIDLGYPGALPSVNKKGVELAVLACNALKMKINKILRFDRKSYFYSDLPKGFQITQQFHPIGKEGKIEIENSNGKKFIEIERLHIEEDTAKQIHKDGKTYIDYNRCGVGLVEIVSKPVLKNSEDVISYISKLRETLLFLNVSDVKMNEGSFRCDVNISLRPFGYEGFGNKVEIKNLNSLGNVKKAIDFEIKRQSELLLNNKLVEQETRRFDENIQETVLMRKKTDAIDYKYFREPNIFPIILEDSWINDVINNSPELANVKRLRFVNEYNFSIEDTNFLLNDYYLTKFFEECVTLGANPKKVLNYITSDIKSLLNKDNISINQSQLLPKNIVEIINLLDEGIISSKHVKSIIPICFENLTNVKELIDKNNWKLISDKSEIVKLLEPIIDKNKTLIQENYLNRPERVEKTIMGELMKITGGNVNPKVSMEIISLKLKNIK</sequence>
<evidence type="ECO:0000256" key="8">
    <source>
        <dbReference type="ARBA" id="ARBA00047380"/>
    </source>
</evidence>
<dbReference type="InterPro" id="IPR006075">
    <property type="entry name" value="Asn/Gln-tRNA_Trfase_suB/E_cat"/>
</dbReference>
<dbReference type="RefSeq" id="WP_075057874.1">
    <property type="nucleotide sequence ID" value="NZ_CP012357.1"/>
</dbReference>
<accession>A0A0K1W0S4</accession>
<dbReference type="PATRIC" id="fig|216942.3.peg.108"/>
<evidence type="ECO:0000313" key="12">
    <source>
        <dbReference type="EMBL" id="AKX33776.1"/>
    </source>
</evidence>
<evidence type="ECO:0000256" key="2">
    <source>
        <dbReference type="ARBA" id="ARBA00011123"/>
    </source>
</evidence>
<dbReference type="AlphaFoldDB" id="A0A0K1W0S4"/>
<evidence type="ECO:0000256" key="5">
    <source>
        <dbReference type="ARBA" id="ARBA00022840"/>
    </source>
</evidence>
<evidence type="ECO:0000256" key="10">
    <source>
        <dbReference type="HAMAP-Rule" id="MF_00121"/>
    </source>
</evidence>
<evidence type="ECO:0000259" key="11">
    <source>
        <dbReference type="SMART" id="SM00845"/>
    </source>
</evidence>
<dbReference type="NCBIfam" id="NF004012">
    <property type="entry name" value="PRK05477.1-2"/>
    <property type="match status" value="1"/>
</dbReference>
<dbReference type="EMBL" id="CP012357">
    <property type="protein sequence ID" value="AKX33776.1"/>
    <property type="molecule type" value="Genomic_DNA"/>
</dbReference>
<dbReference type="InterPro" id="IPR018027">
    <property type="entry name" value="Asn/Gln_amidotransferase"/>
</dbReference>
<dbReference type="GO" id="GO:0005524">
    <property type="term" value="F:ATP binding"/>
    <property type="evidence" value="ECO:0007669"/>
    <property type="project" value="UniProtKB-KW"/>
</dbReference>
<feature type="domain" description="Asn/Gln amidotransferase" evidence="11">
    <location>
        <begin position="326"/>
        <end position="474"/>
    </location>
</feature>
<dbReference type="InterPro" id="IPR023168">
    <property type="entry name" value="GatB_Yqey_C_2"/>
</dbReference>
<dbReference type="PROSITE" id="PS01234">
    <property type="entry name" value="GATB"/>
    <property type="match status" value="1"/>
</dbReference>
<comment type="similarity">
    <text evidence="1 10">Belongs to the GatB/GatE family. GatB subfamily.</text>
</comment>
<dbReference type="GO" id="GO:0006412">
    <property type="term" value="P:translation"/>
    <property type="evidence" value="ECO:0007669"/>
    <property type="project" value="UniProtKB-UniRule"/>
</dbReference>
<dbReference type="Gene3D" id="1.10.10.410">
    <property type="match status" value="1"/>
</dbReference>
<dbReference type="KEGG" id="sll:SLITO_v1c01080"/>
<dbReference type="Proteomes" id="UP000067476">
    <property type="component" value="Chromosome"/>
</dbReference>
<dbReference type="InterPro" id="IPR003789">
    <property type="entry name" value="Asn/Gln_tRNA_amidoTrase-B-like"/>
</dbReference>
<keyword evidence="6 10" id="KW-0648">Protein biosynthesis</keyword>
<keyword evidence="12" id="KW-0808">Transferase</keyword>
<comment type="subunit">
    <text evidence="2 10">Heterotrimer of A, B and C subunits.</text>
</comment>
<keyword evidence="5 10" id="KW-0067">ATP-binding</keyword>
<dbReference type="HAMAP" id="MF_00121">
    <property type="entry name" value="GatB"/>
    <property type="match status" value="1"/>
</dbReference>